<dbReference type="InterPro" id="IPR000120">
    <property type="entry name" value="Amidase"/>
</dbReference>
<dbReference type="PANTHER" id="PTHR11895">
    <property type="entry name" value="TRANSAMIDASE"/>
    <property type="match status" value="1"/>
</dbReference>
<dbReference type="SUPFAM" id="SSF75304">
    <property type="entry name" value="Amidase signature (AS) enzymes"/>
    <property type="match status" value="2"/>
</dbReference>
<comment type="similarity">
    <text evidence="1">Belongs to the amidase family.</text>
</comment>
<feature type="domain" description="Amidase" evidence="2">
    <location>
        <begin position="44"/>
        <end position="156"/>
    </location>
</feature>
<evidence type="ECO:0000313" key="3">
    <source>
        <dbReference type="EMBL" id="CAE0729993.1"/>
    </source>
</evidence>
<sequence length="632" mass="67560">MQGRLSLTIRTAARLLDSGLVTSSQLSLFCHSMAVAGDQIWGLNAYNHLVPWDLVSEKARESDERRQNGEPLSIFDGIPVSIKSNIAEKNLPLTAGSAILGHQPGRISNSTGTLPSPACGYDADTTRILLREKGGICMGSTSMDEFGMGSLGTNLPRGLFDTKPIHVKNPLPFLQHLRLDDGDDNDNKITVGEGRTGTSSRFDDERLAAIIRMPPGTISEKHHQAMEFLRVKEAEGGNDVYSYSAGGSSSGSAASVAHGSSLLSLGTDTGGSVRLPAAWCGLVGLKPSYGLLSRHGVVSYASSFDTVGIVANSVDCASSALDVLAQRNEDISRDSTFSSYSRSIDVKDTESIPDASFVEIGIAQAMMAKNDDPNHQPLSGIRVGIPASFSVKECPKEISDSWSRASDILHDNGAEIVEISIEDISPGLVQRALSAYYVLVSAEASSNLSRYDGFRYGVGATEEEKTKIDGNGATLRGDDDDMTPLERQYSTSRRQGFGIEVSKRILCGASVLSSDKFHSYYEAAAKLRAVLADEMCLVLDEKVDVLLLPTVLSLPPKIEQDSVHENYSVKDNGNKTAMFANDIMTVPASLAGLPAVSIPVAIEGEETFFGNVQLISSRLGESILLKSASVLQ</sequence>
<evidence type="ECO:0000256" key="1">
    <source>
        <dbReference type="ARBA" id="ARBA00009199"/>
    </source>
</evidence>
<feature type="domain" description="Amidase" evidence="2">
    <location>
        <begin position="242"/>
        <end position="623"/>
    </location>
</feature>
<dbReference type="GO" id="GO:0050567">
    <property type="term" value="F:glutaminyl-tRNA synthase (glutamine-hydrolyzing) activity"/>
    <property type="evidence" value="ECO:0007669"/>
    <property type="project" value="TreeGrafter"/>
</dbReference>
<dbReference type="Pfam" id="PF01425">
    <property type="entry name" value="Amidase"/>
    <property type="match status" value="2"/>
</dbReference>
<dbReference type="EMBL" id="HBIX01034849">
    <property type="protein sequence ID" value="CAE0729993.1"/>
    <property type="molecule type" value="Transcribed_RNA"/>
</dbReference>
<gene>
    <name evidence="3" type="ORF">PAUS00366_LOCUS22778</name>
</gene>
<proteinExistence type="inferred from homology"/>
<evidence type="ECO:0000259" key="2">
    <source>
        <dbReference type="Pfam" id="PF01425"/>
    </source>
</evidence>
<reference evidence="3" key="1">
    <citation type="submission" date="2021-01" db="EMBL/GenBank/DDBJ databases">
        <authorList>
            <person name="Corre E."/>
            <person name="Pelletier E."/>
            <person name="Niang G."/>
            <person name="Scheremetjew M."/>
            <person name="Finn R."/>
            <person name="Kale V."/>
            <person name="Holt S."/>
            <person name="Cochrane G."/>
            <person name="Meng A."/>
            <person name="Brown T."/>
            <person name="Cohen L."/>
        </authorList>
    </citation>
    <scope>NUCLEOTIDE SEQUENCE</scope>
    <source>
        <strain evidence="3">10249 10 AB</strain>
    </source>
</reference>
<dbReference type="Gene3D" id="3.90.1300.10">
    <property type="entry name" value="Amidase signature (AS) domain"/>
    <property type="match status" value="1"/>
</dbReference>
<organism evidence="3">
    <name type="scientific">Pseudo-nitzschia australis</name>
    <dbReference type="NCBI Taxonomy" id="44445"/>
    <lineage>
        <taxon>Eukaryota</taxon>
        <taxon>Sar</taxon>
        <taxon>Stramenopiles</taxon>
        <taxon>Ochrophyta</taxon>
        <taxon>Bacillariophyta</taxon>
        <taxon>Bacillariophyceae</taxon>
        <taxon>Bacillariophycidae</taxon>
        <taxon>Bacillariales</taxon>
        <taxon>Bacillariaceae</taxon>
        <taxon>Pseudo-nitzschia</taxon>
    </lineage>
</organism>
<dbReference type="AlphaFoldDB" id="A0A7S4EQQ2"/>
<dbReference type="PANTHER" id="PTHR11895:SF7">
    <property type="entry name" value="GLUTAMYL-TRNA(GLN) AMIDOTRANSFERASE SUBUNIT A, MITOCHONDRIAL"/>
    <property type="match status" value="1"/>
</dbReference>
<dbReference type="InterPro" id="IPR036928">
    <property type="entry name" value="AS_sf"/>
</dbReference>
<accession>A0A7S4EQQ2</accession>
<protein>
    <recommendedName>
        <fullName evidence="2">Amidase domain-containing protein</fullName>
    </recommendedName>
</protein>
<dbReference type="PROSITE" id="PS00571">
    <property type="entry name" value="AMIDASES"/>
    <property type="match status" value="1"/>
</dbReference>
<dbReference type="InterPro" id="IPR020556">
    <property type="entry name" value="Amidase_CS"/>
</dbReference>
<name>A0A7S4EQQ2_9STRA</name>
<dbReference type="InterPro" id="IPR023631">
    <property type="entry name" value="Amidase_dom"/>
</dbReference>